<dbReference type="RefSeq" id="WP_035189577.1">
    <property type="nucleotide sequence ID" value="NZ_JAWXYB010000002.1"/>
</dbReference>
<dbReference type="AlphaFoldDB" id="A0AAW9DL16"/>
<dbReference type="InterPro" id="IPR047653">
    <property type="entry name" value="Tn3-like_transpos"/>
</dbReference>
<evidence type="ECO:0000259" key="6">
    <source>
        <dbReference type="Pfam" id="PF13700"/>
    </source>
</evidence>
<evidence type="ECO:0000313" key="8">
    <source>
        <dbReference type="EMBL" id="MDX5929415.1"/>
    </source>
</evidence>
<feature type="domain" description="Tn3 transposase DDE" evidence="5">
    <location>
        <begin position="580"/>
        <end position="967"/>
    </location>
</feature>
<evidence type="ECO:0000259" key="5">
    <source>
        <dbReference type="Pfam" id="PF01526"/>
    </source>
</evidence>
<evidence type="ECO:0000313" key="9">
    <source>
        <dbReference type="Proteomes" id="UP001279553"/>
    </source>
</evidence>
<organism evidence="7 9">
    <name type="scientific">Acidiphilium acidophilum</name>
    <name type="common">Thiobacillus acidophilus</name>
    <dbReference type="NCBI Taxonomy" id="76588"/>
    <lineage>
        <taxon>Bacteria</taxon>
        <taxon>Pseudomonadati</taxon>
        <taxon>Pseudomonadota</taxon>
        <taxon>Alphaproteobacteria</taxon>
        <taxon>Acetobacterales</taxon>
        <taxon>Acidocellaceae</taxon>
        <taxon>Acidiphilium</taxon>
    </lineage>
</organism>
<dbReference type="EMBL" id="JAWXYB010000005">
    <property type="protein sequence ID" value="MDX5929415.1"/>
    <property type="molecule type" value="Genomic_DNA"/>
</dbReference>
<dbReference type="Pfam" id="PF13700">
    <property type="entry name" value="DUF4158"/>
    <property type="match status" value="1"/>
</dbReference>
<dbReference type="Pfam" id="PF01526">
    <property type="entry name" value="DDE_Tnp_Tn3"/>
    <property type="match status" value="1"/>
</dbReference>
<dbReference type="GO" id="GO:0006313">
    <property type="term" value="P:DNA transposition"/>
    <property type="evidence" value="ECO:0007669"/>
    <property type="project" value="InterPro"/>
</dbReference>
<dbReference type="GO" id="GO:0004803">
    <property type="term" value="F:transposase activity"/>
    <property type="evidence" value="ECO:0007669"/>
    <property type="project" value="InterPro"/>
</dbReference>
<feature type="domain" description="DUF4158" evidence="6">
    <location>
        <begin position="6"/>
        <end position="169"/>
    </location>
</feature>
<keyword evidence="2" id="KW-0815">Transposition</keyword>
<evidence type="ECO:0000256" key="4">
    <source>
        <dbReference type="ARBA" id="ARBA00023172"/>
    </source>
</evidence>
<dbReference type="EMBL" id="JAWXYB010000002">
    <property type="protein sequence ID" value="MDX5929333.1"/>
    <property type="molecule type" value="Genomic_DNA"/>
</dbReference>
<name>A0AAW9DL16_ACIAO</name>
<evidence type="ECO:0000313" key="7">
    <source>
        <dbReference type="EMBL" id="MDX5929333.1"/>
    </source>
</evidence>
<sequence>MGHRRILTGEQIAQLFDPLTDRRGIIRHYTLSAADLAMIRRGRGDHHRLGLALMLCYLRYPGRPLHAGEIPDPALVSFVATQIDVLPDSLGAYLRVDQNRRRHSAALQDRLGLRPWGPRVAADLADWLLAHALEADRLVDLAALVLEECRGRGILLPPPARLERLCIEVRYRARREIERRLTEGLSADQRRRLDALTERRLDTSQSWLAWLRQIPESAKPASMLGVIERLEHIRAIDIDPARGHRINQSRLAQLVREAGRTTVQHVAGYERRRRHAVLTAIDLDLSARLTDQAITLFERLIGAMFRKAEGRHARAFQAEGRAINEKVRLYARIGAALMAARAGQGDPFAAIDKVIPWDRFCSTVMEAETLVRSEDFDPYEVLSEHYAGIRRWAPAFLATFEFQGVPAAASLMRAIAMLRAMNSAGASTLPKSAPTAFVRPRWARHVLTAHGIDRRYYELCVLAELRQRLAAGDVWVTGSRQYRAFEERLISRETLQVLQKASGIPVAIETDFDRFIETRRTWLDARLAEVDARARGGLLPDVTIEKGVLRITPIEKSTPPEAEALAAKLYATLPRIRITDLLTEVAGWTGFLDCFTHLRTGEAAADPRVLMAGLLADGLNLGLTRMAEACSIASLGQLAWTADWHIRDETYALALRRLVEHQSREPLAALFGSGTASSSDGQFFRAGGSGRDASRINAHYGPEPGLKFYTHLSDRYAPFHTRVIAATASEALHVLDGLLDHHGDAPPRQHRHHTDGGGVSDHVFALCALLGYVFAPRIPDLKDRRLYSFARPAAYPTLAPMIAGRINVDLIRAHWPDLLRIATSIRTGTVSASVILRQLAAYPRQNAVAAALRELGRLERTLFTLDWLEDPGLRRESSHELNKGEARNSLARAVFIHRLGEIRDRTFENQTHRASGLNLLVTAIILWNTRYLAQAIQALRQVEDVPGTLLRHLSPIGWEHVNLTGDYIWSANQKSTENHAGLRPLRPIPDTTTHAA</sequence>
<comment type="caution">
    <text evidence="7">The sequence shown here is derived from an EMBL/GenBank/DDBJ whole genome shotgun (WGS) entry which is preliminary data.</text>
</comment>
<reference evidence="7 9" key="1">
    <citation type="submission" date="2023-11" db="EMBL/GenBank/DDBJ databases">
        <title>MicrobeMod: A computational toolkit for identifying prokaryotic methylation and restriction-modification with nanopore sequencing.</title>
        <authorList>
            <person name="Crits-Christoph A."/>
            <person name="Kang S.C."/>
            <person name="Lee H."/>
            <person name="Ostrov N."/>
        </authorList>
    </citation>
    <scope>NUCLEOTIDE SEQUENCE [LARGE SCALE GENOMIC DNA]</scope>
    <source>
        <strain evidence="7 9">DSMZ 700</strain>
    </source>
</reference>
<evidence type="ECO:0000256" key="1">
    <source>
        <dbReference type="ARBA" id="ARBA00009402"/>
    </source>
</evidence>
<comment type="similarity">
    <text evidence="1">Belongs to the transposase 7 family.</text>
</comment>
<keyword evidence="4" id="KW-0233">DNA recombination</keyword>
<keyword evidence="3" id="KW-0238">DNA-binding</keyword>
<evidence type="ECO:0000256" key="2">
    <source>
        <dbReference type="ARBA" id="ARBA00022578"/>
    </source>
</evidence>
<protein>
    <submittedName>
        <fullName evidence="7">Tn3 family transposase</fullName>
    </submittedName>
</protein>
<gene>
    <name evidence="7" type="ORF">SIL87_00945</name>
    <name evidence="8" type="ORF">SIL87_01365</name>
</gene>
<evidence type="ECO:0000256" key="3">
    <source>
        <dbReference type="ARBA" id="ARBA00023125"/>
    </source>
</evidence>
<dbReference type="GO" id="GO:0003677">
    <property type="term" value="F:DNA binding"/>
    <property type="evidence" value="ECO:0007669"/>
    <property type="project" value="UniProtKB-KW"/>
</dbReference>
<keyword evidence="9" id="KW-1185">Reference proteome</keyword>
<accession>A0AAW9DL16</accession>
<proteinExistence type="inferred from homology"/>
<dbReference type="NCBIfam" id="NF033527">
    <property type="entry name" value="transpos_Tn3"/>
    <property type="match status" value="1"/>
</dbReference>
<dbReference type="Proteomes" id="UP001279553">
    <property type="component" value="Unassembled WGS sequence"/>
</dbReference>
<dbReference type="InterPro" id="IPR002513">
    <property type="entry name" value="Tn3_Tnp_DDE_dom"/>
</dbReference>
<dbReference type="InterPro" id="IPR025296">
    <property type="entry name" value="DUF4158"/>
</dbReference>